<dbReference type="SUPFAM" id="SSF49562">
    <property type="entry name" value="C2 domain (Calcium/lipid-binding domain, CaLB)"/>
    <property type="match status" value="2"/>
</dbReference>
<dbReference type="SUPFAM" id="SSF51045">
    <property type="entry name" value="WW domain"/>
    <property type="match status" value="2"/>
</dbReference>
<feature type="domain" description="WW" evidence="5">
    <location>
        <begin position="538"/>
        <end position="571"/>
    </location>
</feature>
<dbReference type="EMBL" id="HBGL01015736">
    <property type="protein sequence ID" value="CAD9309281.1"/>
    <property type="molecule type" value="Transcribed_RNA"/>
</dbReference>
<dbReference type="CDD" id="cd00201">
    <property type="entry name" value="WW"/>
    <property type="match status" value="2"/>
</dbReference>
<dbReference type="InterPro" id="IPR036020">
    <property type="entry name" value="WW_dom_sf"/>
</dbReference>
<gene>
    <name evidence="6" type="ORF">SSP0437_LOCUS12340</name>
    <name evidence="7" type="ORF">SSP0437_LOCUS12341</name>
</gene>
<evidence type="ECO:0000256" key="3">
    <source>
        <dbReference type="SAM" id="MobiDB-lite"/>
    </source>
</evidence>
<organism evidence="7">
    <name type="scientific">Sexangularia sp. CB-2014</name>
    <dbReference type="NCBI Taxonomy" id="1486929"/>
    <lineage>
        <taxon>Eukaryota</taxon>
        <taxon>Amoebozoa</taxon>
        <taxon>Tubulinea</taxon>
        <taxon>Elardia</taxon>
        <taxon>Arcellinida</taxon>
        <taxon>Arcellinida incertae sedis</taxon>
        <taxon>Sexangularia</taxon>
    </lineage>
</organism>
<dbReference type="PROSITE" id="PS50004">
    <property type="entry name" value="C2"/>
    <property type="match status" value="2"/>
</dbReference>
<evidence type="ECO:0000313" key="6">
    <source>
        <dbReference type="EMBL" id="CAD9309279.1"/>
    </source>
</evidence>
<keyword evidence="2" id="KW-0106">Calcium</keyword>
<feature type="region of interest" description="Disordered" evidence="3">
    <location>
        <begin position="523"/>
        <end position="571"/>
    </location>
</feature>
<proteinExistence type="predicted"/>
<dbReference type="PANTHER" id="PTHR45911:SF7">
    <property type="entry name" value="C2 DOMAIN-CONTAINING PROTEIN"/>
    <property type="match status" value="1"/>
</dbReference>
<dbReference type="PROSITE" id="PS50020">
    <property type="entry name" value="WW_DOMAIN_2"/>
    <property type="match status" value="3"/>
</dbReference>
<accession>A0A6U0K128</accession>
<sequence>MASQSTFRVRIFGCSASDLPAKDRNGFSDPFFQLNFDNFRTARSPVVKKNLNPTWEFSLEFLYETRWLRKLDRKALKIDVYDHDRIGANDFIGGTSVDLHTLATGPQHQSLLLRDGGKPAGRFSFFVEFEMFTEVTVIMKNVVVTDLPVPANADEDEAPDPYMRYFCSGRDRQKIEEAARSKEDLDHTTNPFPDYAGIDYNTYKSSTQLETRNPSWDDTEVLRFRATLRHLVQDDIVIQIRHNRPARKDPVCGTARLHLGKYAHPTREGVLTKFSETVVPEAGSPSPPGHISGILIFKALPVFAQMEGGKHTEVGVEGGKPIMDGVEMPRNIIGDLYDPNAEPEEDEETEAAATPATAAAAVAEKAKEEPPPPQSEPTVSADALPPGWACKKDPKGRPYYVCKYLRTTQWSPPSPAQIAEAELQAEHAAGAAAPAAAPAAELRPEPAAAAPSKDRSALLSSEGVAPKPIAIPSPVNVGGLPTTPGFPKGIEKRVTAKGRVFYANHQLKKNFWTLEAACPGFAEPPATDNAESTPQAQAGLPDGFEKRLDTRSGRAYYVNHRTKTTSWDPPT</sequence>
<feature type="domain" description="C2" evidence="4">
    <location>
        <begin position="119"/>
        <end position="273"/>
    </location>
</feature>
<keyword evidence="1" id="KW-0479">Metal-binding</keyword>
<evidence type="ECO:0000313" key="7">
    <source>
        <dbReference type="EMBL" id="CAD9309281.1"/>
    </source>
</evidence>
<evidence type="ECO:0000256" key="1">
    <source>
        <dbReference type="ARBA" id="ARBA00022723"/>
    </source>
</evidence>
<evidence type="ECO:0008006" key="8">
    <source>
        <dbReference type="Google" id="ProtNLM"/>
    </source>
</evidence>
<dbReference type="Pfam" id="PF00397">
    <property type="entry name" value="WW"/>
    <property type="match status" value="2"/>
</dbReference>
<reference evidence="7" key="1">
    <citation type="submission" date="2021-01" db="EMBL/GenBank/DDBJ databases">
        <authorList>
            <person name="Corre E."/>
            <person name="Pelletier E."/>
            <person name="Niang G."/>
            <person name="Scheremetjew M."/>
            <person name="Finn R."/>
            <person name="Kale V."/>
            <person name="Holt S."/>
            <person name="Cochrane G."/>
            <person name="Meng A."/>
            <person name="Brown T."/>
            <person name="Cohen L."/>
        </authorList>
    </citation>
    <scope>NUCLEOTIDE SEQUENCE</scope>
    <source>
        <strain evidence="7">ATCC 50979</strain>
    </source>
</reference>
<evidence type="ECO:0000259" key="4">
    <source>
        <dbReference type="PROSITE" id="PS50004"/>
    </source>
</evidence>
<dbReference type="AlphaFoldDB" id="A0A6U0K128"/>
<feature type="region of interest" description="Disordered" evidence="3">
    <location>
        <begin position="333"/>
        <end position="388"/>
    </location>
</feature>
<name>A0A6U0K128_9EUKA</name>
<evidence type="ECO:0000259" key="5">
    <source>
        <dbReference type="PROSITE" id="PS50020"/>
    </source>
</evidence>
<dbReference type="Pfam" id="PF00168">
    <property type="entry name" value="C2"/>
    <property type="match status" value="2"/>
</dbReference>
<feature type="compositionally biased region" description="Acidic residues" evidence="3">
    <location>
        <begin position="341"/>
        <end position="350"/>
    </location>
</feature>
<dbReference type="Gene3D" id="2.60.40.150">
    <property type="entry name" value="C2 domain"/>
    <property type="match status" value="2"/>
</dbReference>
<feature type="compositionally biased region" description="Low complexity" evidence="3">
    <location>
        <begin position="429"/>
        <end position="451"/>
    </location>
</feature>
<dbReference type="PANTHER" id="PTHR45911">
    <property type="entry name" value="C2 DOMAIN-CONTAINING PROTEIN"/>
    <property type="match status" value="1"/>
</dbReference>
<feature type="compositionally biased region" description="Basic and acidic residues" evidence="3">
    <location>
        <begin position="543"/>
        <end position="552"/>
    </location>
</feature>
<dbReference type="SMART" id="SM00239">
    <property type="entry name" value="C2"/>
    <property type="match status" value="2"/>
</dbReference>
<dbReference type="CDD" id="cd00030">
    <property type="entry name" value="C2"/>
    <property type="match status" value="1"/>
</dbReference>
<dbReference type="GO" id="GO:0046872">
    <property type="term" value="F:metal ion binding"/>
    <property type="evidence" value="ECO:0007669"/>
    <property type="project" value="UniProtKB-KW"/>
</dbReference>
<feature type="domain" description="C2" evidence="4">
    <location>
        <begin position="1"/>
        <end position="113"/>
    </location>
</feature>
<evidence type="ECO:0000256" key="2">
    <source>
        <dbReference type="ARBA" id="ARBA00022837"/>
    </source>
</evidence>
<dbReference type="InterPro" id="IPR000008">
    <property type="entry name" value="C2_dom"/>
</dbReference>
<dbReference type="EMBL" id="HBGL01015735">
    <property type="protein sequence ID" value="CAD9309279.1"/>
    <property type="molecule type" value="Transcribed_RNA"/>
</dbReference>
<dbReference type="InterPro" id="IPR001202">
    <property type="entry name" value="WW_dom"/>
</dbReference>
<feature type="compositionally biased region" description="Low complexity" evidence="3">
    <location>
        <begin position="351"/>
        <end position="363"/>
    </location>
</feature>
<feature type="domain" description="WW" evidence="5">
    <location>
        <begin position="484"/>
        <end position="517"/>
    </location>
</feature>
<dbReference type="Gene3D" id="2.20.70.10">
    <property type="match status" value="2"/>
</dbReference>
<dbReference type="InterPro" id="IPR035892">
    <property type="entry name" value="C2_domain_sf"/>
</dbReference>
<feature type="region of interest" description="Disordered" evidence="3">
    <location>
        <begin position="429"/>
        <end position="461"/>
    </location>
</feature>
<feature type="domain" description="WW" evidence="5">
    <location>
        <begin position="382"/>
        <end position="415"/>
    </location>
</feature>
<dbReference type="SMART" id="SM00456">
    <property type="entry name" value="WW"/>
    <property type="match status" value="3"/>
</dbReference>
<dbReference type="PROSITE" id="PS01159">
    <property type="entry name" value="WW_DOMAIN_1"/>
    <property type="match status" value="1"/>
</dbReference>
<protein>
    <recommendedName>
        <fullName evidence="8">HECT-type E3 ubiquitin transferase</fullName>
    </recommendedName>
</protein>